<sequence length="115" mass="14061">MECKKRRSPEHLFPRMYNNCHCISSRKRKCNVTLGVLMFRNFRGKIVIQKAVVEKCGRIKVNQTIFMEKEKEFLLSRHHEYRKQSYTKLSRNWINNIHIGLRKMFDDHLYLRFGR</sequence>
<evidence type="ECO:0000313" key="1">
    <source>
        <dbReference type="Proteomes" id="UP000038045"/>
    </source>
</evidence>
<reference evidence="2" key="1">
    <citation type="submission" date="2017-02" db="UniProtKB">
        <authorList>
            <consortium name="WormBaseParasite"/>
        </authorList>
    </citation>
    <scope>IDENTIFICATION</scope>
</reference>
<dbReference type="WBParaSite" id="PTRK_0000661700.1">
    <property type="protein sequence ID" value="PTRK_0000661700.1"/>
    <property type="gene ID" value="PTRK_0000661700"/>
</dbReference>
<keyword evidence="1" id="KW-1185">Reference proteome</keyword>
<organism evidence="1 2">
    <name type="scientific">Parastrongyloides trichosuri</name>
    <name type="common">Possum-specific nematode worm</name>
    <dbReference type="NCBI Taxonomy" id="131310"/>
    <lineage>
        <taxon>Eukaryota</taxon>
        <taxon>Metazoa</taxon>
        <taxon>Ecdysozoa</taxon>
        <taxon>Nematoda</taxon>
        <taxon>Chromadorea</taxon>
        <taxon>Rhabditida</taxon>
        <taxon>Tylenchina</taxon>
        <taxon>Panagrolaimomorpha</taxon>
        <taxon>Strongyloidoidea</taxon>
        <taxon>Strongyloididae</taxon>
        <taxon>Parastrongyloides</taxon>
    </lineage>
</organism>
<protein>
    <submittedName>
        <fullName evidence="2">Ribosomal protein S4</fullName>
    </submittedName>
</protein>
<proteinExistence type="predicted"/>
<accession>A0A0N4ZFT8</accession>
<dbReference type="Proteomes" id="UP000038045">
    <property type="component" value="Unplaced"/>
</dbReference>
<name>A0A0N4ZFT8_PARTI</name>
<dbReference type="AlphaFoldDB" id="A0A0N4ZFT8"/>
<evidence type="ECO:0000313" key="2">
    <source>
        <dbReference type="WBParaSite" id="PTRK_0000661700.1"/>
    </source>
</evidence>